<dbReference type="EMBL" id="CM045760">
    <property type="protein sequence ID" value="KAI8027126.1"/>
    <property type="molecule type" value="Genomic_DNA"/>
</dbReference>
<keyword evidence="2" id="KW-1185">Reference proteome</keyword>
<accession>A0ACC0IT93</accession>
<protein>
    <submittedName>
        <fullName evidence="1">7-deoxyloganetin glucosyltransferase</fullName>
    </submittedName>
</protein>
<organism evidence="1 2">
    <name type="scientific">Camellia lanceoleosa</name>
    <dbReference type="NCBI Taxonomy" id="1840588"/>
    <lineage>
        <taxon>Eukaryota</taxon>
        <taxon>Viridiplantae</taxon>
        <taxon>Streptophyta</taxon>
        <taxon>Embryophyta</taxon>
        <taxon>Tracheophyta</taxon>
        <taxon>Spermatophyta</taxon>
        <taxon>Magnoliopsida</taxon>
        <taxon>eudicotyledons</taxon>
        <taxon>Gunneridae</taxon>
        <taxon>Pentapetalae</taxon>
        <taxon>asterids</taxon>
        <taxon>Ericales</taxon>
        <taxon>Theaceae</taxon>
        <taxon>Camellia</taxon>
    </lineage>
</organism>
<sequence length="221" mass="25751">MFNYKLQSMSNALKSKSMILNTFDDLERQVLDIIKTKFDNLYTIGPLSLLHRQLCNSEPLNSIQSNLWKEETECLDWLDRKEPRSVVYVNYGSLIIMTKEQLSEFAWGLANSKYSFLWVIRPDLVDGGEEILSSDFMAVIRDRGLLLDELLVLCREWRVGMEVDGNMMREKVKGLVRELIEGEKGKEIRRKAMEWKKRAEEATRPGGSSYVNFDMVVKRLK</sequence>
<gene>
    <name evidence="1" type="ORF">LOK49_LG02G03031</name>
</gene>
<proteinExistence type="predicted"/>
<evidence type="ECO:0000313" key="1">
    <source>
        <dbReference type="EMBL" id="KAI8027126.1"/>
    </source>
</evidence>
<dbReference type="Proteomes" id="UP001060215">
    <property type="component" value="Chromosome 3"/>
</dbReference>
<comment type="caution">
    <text evidence="1">The sequence shown here is derived from an EMBL/GenBank/DDBJ whole genome shotgun (WGS) entry which is preliminary data.</text>
</comment>
<reference evidence="1 2" key="1">
    <citation type="journal article" date="2022" name="Plant J.">
        <title>Chromosome-level genome of Camellia lanceoleosa provides a valuable resource for understanding genome evolution and self-incompatibility.</title>
        <authorList>
            <person name="Gong W."/>
            <person name="Xiao S."/>
            <person name="Wang L."/>
            <person name="Liao Z."/>
            <person name="Chang Y."/>
            <person name="Mo W."/>
            <person name="Hu G."/>
            <person name="Li W."/>
            <person name="Zhao G."/>
            <person name="Zhu H."/>
            <person name="Hu X."/>
            <person name="Ji K."/>
            <person name="Xiang X."/>
            <person name="Song Q."/>
            <person name="Yuan D."/>
            <person name="Jin S."/>
            <person name="Zhang L."/>
        </authorList>
    </citation>
    <scope>NUCLEOTIDE SEQUENCE [LARGE SCALE GENOMIC DNA]</scope>
    <source>
        <strain evidence="1">SQ_2022a</strain>
    </source>
</reference>
<name>A0ACC0IT93_9ERIC</name>
<evidence type="ECO:0000313" key="2">
    <source>
        <dbReference type="Proteomes" id="UP001060215"/>
    </source>
</evidence>